<dbReference type="Proteomes" id="UP000548082">
    <property type="component" value="Unassembled WGS sequence"/>
</dbReference>
<reference evidence="3 4" key="1">
    <citation type="submission" date="2020-03" db="EMBL/GenBank/DDBJ databases">
        <title>Soil Listeria distribution.</title>
        <authorList>
            <person name="Liao J."/>
            <person name="Wiedmann M."/>
        </authorList>
    </citation>
    <scope>NUCLEOTIDE SEQUENCE [LARGE SCALE GENOMIC DNA]</scope>
    <source>
        <strain evidence="1 4">FSL L7-0990</strain>
        <strain evidence="2 3">FSL L7-1850</strain>
    </source>
</reference>
<dbReference type="EMBL" id="JAARMV010000007">
    <property type="protein sequence ID" value="MBC2373602.1"/>
    <property type="molecule type" value="Genomic_DNA"/>
</dbReference>
<accession>A0A7X1DSK3</accession>
<evidence type="ECO:0000313" key="2">
    <source>
        <dbReference type="EMBL" id="MBC2373602.1"/>
    </source>
</evidence>
<name>A0A7X1DSK3_9LIST</name>
<protein>
    <submittedName>
        <fullName evidence="2">Uncharacterized protein</fullName>
    </submittedName>
</protein>
<organism evidence="2 3">
    <name type="scientific">Listeria booriae</name>
    <dbReference type="NCBI Taxonomy" id="1552123"/>
    <lineage>
        <taxon>Bacteria</taxon>
        <taxon>Bacillati</taxon>
        <taxon>Bacillota</taxon>
        <taxon>Bacilli</taxon>
        <taxon>Bacillales</taxon>
        <taxon>Listeriaceae</taxon>
        <taxon>Listeria</taxon>
    </lineage>
</organism>
<evidence type="ECO:0000313" key="3">
    <source>
        <dbReference type="Proteomes" id="UP000546244"/>
    </source>
</evidence>
<comment type="caution">
    <text evidence="2">The sequence shown here is derived from an EMBL/GenBank/DDBJ whole genome shotgun (WGS) entry which is preliminary data.</text>
</comment>
<dbReference type="RefSeq" id="WP_185369297.1">
    <property type="nucleotide sequence ID" value="NZ_JAARMV010000007.1"/>
</dbReference>
<dbReference type="AlphaFoldDB" id="A0A7X1DSK3"/>
<dbReference type="EMBL" id="JAARVD010000011">
    <property type="protein sequence ID" value="MBC1798446.1"/>
    <property type="molecule type" value="Genomic_DNA"/>
</dbReference>
<dbReference type="Proteomes" id="UP000546244">
    <property type="component" value="Unassembled WGS sequence"/>
</dbReference>
<evidence type="ECO:0000313" key="1">
    <source>
        <dbReference type="EMBL" id="MBC1798446.1"/>
    </source>
</evidence>
<evidence type="ECO:0000313" key="4">
    <source>
        <dbReference type="Proteomes" id="UP000548082"/>
    </source>
</evidence>
<sequence length="78" mass="9244">MDRKAFIEYGNKHLLTTTAARHITEQTTKAFQQSVKSGHLTPAFEFRDSERHVIRLYFRDEVEAYKAQMNDWQAARKK</sequence>
<gene>
    <name evidence="2" type="ORF">HBP98_16445</name>
    <name evidence="1" type="ORF">HCA55_17035</name>
</gene>
<proteinExistence type="predicted"/>